<gene>
    <name evidence="2" type="ORF">OG517_00840</name>
</gene>
<dbReference type="RefSeq" id="WP_328959678.1">
    <property type="nucleotide sequence ID" value="NZ_CP108090.1"/>
</dbReference>
<dbReference type="EMBL" id="CP108090">
    <property type="protein sequence ID" value="WUQ10115.1"/>
    <property type="molecule type" value="Genomic_DNA"/>
</dbReference>
<name>A0ABZ1T2N7_STRVG</name>
<dbReference type="Proteomes" id="UP001432039">
    <property type="component" value="Chromosome"/>
</dbReference>
<evidence type="ECO:0000313" key="2">
    <source>
        <dbReference type="EMBL" id="WUQ10115.1"/>
    </source>
</evidence>
<feature type="region of interest" description="Disordered" evidence="1">
    <location>
        <begin position="64"/>
        <end position="127"/>
    </location>
</feature>
<evidence type="ECO:0000313" key="3">
    <source>
        <dbReference type="Proteomes" id="UP001432039"/>
    </source>
</evidence>
<sequence length="127" mass="14037">MTVFLDEDDVRARHPGHEELHQLARAVRERGPAVDVALVAPTPSVMLLDEMSHVVGKAAEPVQGAGGRLYEPRRPLRPVRWHPSAARAAADDRELWGGRPQRRASPQRNPNPRLSQGRRAPIRGEGA</sequence>
<feature type="compositionally biased region" description="Polar residues" evidence="1">
    <location>
        <begin position="104"/>
        <end position="114"/>
    </location>
</feature>
<protein>
    <submittedName>
        <fullName evidence="2">Uncharacterized protein</fullName>
    </submittedName>
</protein>
<accession>A0ABZ1T2N7</accession>
<proteinExistence type="predicted"/>
<organism evidence="2 3">
    <name type="scientific">Streptomyces virginiae</name>
    <name type="common">Streptomyces cinnamonensis</name>
    <dbReference type="NCBI Taxonomy" id="1961"/>
    <lineage>
        <taxon>Bacteria</taxon>
        <taxon>Bacillati</taxon>
        <taxon>Actinomycetota</taxon>
        <taxon>Actinomycetes</taxon>
        <taxon>Kitasatosporales</taxon>
        <taxon>Streptomycetaceae</taxon>
        <taxon>Streptomyces</taxon>
    </lineage>
</organism>
<evidence type="ECO:0000256" key="1">
    <source>
        <dbReference type="SAM" id="MobiDB-lite"/>
    </source>
</evidence>
<reference evidence="2" key="1">
    <citation type="submission" date="2022-10" db="EMBL/GenBank/DDBJ databases">
        <title>The complete genomes of actinobacterial strains from the NBC collection.</title>
        <authorList>
            <person name="Joergensen T.S."/>
            <person name="Alvarez Arevalo M."/>
            <person name="Sterndorff E.B."/>
            <person name="Faurdal D."/>
            <person name="Vuksanovic O."/>
            <person name="Mourched A.-S."/>
            <person name="Charusanti P."/>
            <person name="Shaw S."/>
            <person name="Blin K."/>
            <person name="Weber T."/>
        </authorList>
    </citation>
    <scope>NUCLEOTIDE SEQUENCE</scope>
    <source>
        <strain evidence="2">NBC_00248</strain>
    </source>
</reference>
<keyword evidence="3" id="KW-1185">Reference proteome</keyword>